<dbReference type="InterPro" id="IPR029032">
    <property type="entry name" value="AhpD-like"/>
</dbReference>
<keyword evidence="2" id="KW-0560">Oxidoreductase</keyword>
<dbReference type="AlphaFoldDB" id="A0A4R2QVB3"/>
<name>A0A4R2QVB3_9PSEU</name>
<reference evidence="2 3" key="1">
    <citation type="submission" date="2019-03" db="EMBL/GenBank/DDBJ databases">
        <title>Genomic Encyclopedia of Type Strains, Phase IV (KMG-IV): sequencing the most valuable type-strain genomes for metagenomic binning, comparative biology and taxonomic classification.</title>
        <authorList>
            <person name="Goeker M."/>
        </authorList>
    </citation>
    <scope>NUCLEOTIDE SEQUENCE [LARGE SCALE GENOMIC DNA]</scope>
    <source>
        <strain evidence="2 3">DSM 45765</strain>
    </source>
</reference>
<dbReference type="PANTHER" id="PTHR34846:SF10">
    <property type="entry name" value="CYTOPLASMIC PROTEIN"/>
    <property type="match status" value="1"/>
</dbReference>
<dbReference type="Pfam" id="PF02627">
    <property type="entry name" value="CMD"/>
    <property type="match status" value="1"/>
</dbReference>
<evidence type="ECO:0000313" key="2">
    <source>
        <dbReference type="EMBL" id="TCP53009.1"/>
    </source>
</evidence>
<dbReference type="PANTHER" id="PTHR34846">
    <property type="entry name" value="4-CARBOXYMUCONOLACTONE DECARBOXYLASE FAMILY PROTEIN (AFU_ORTHOLOGUE AFUA_6G11590)"/>
    <property type="match status" value="1"/>
</dbReference>
<keyword evidence="2" id="KW-0575">Peroxidase</keyword>
<dbReference type="InterPro" id="IPR003779">
    <property type="entry name" value="CMD-like"/>
</dbReference>
<protein>
    <submittedName>
        <fullName evidence="2">AhpD family alkylhydroperoxidase</fullName>
    </submittedName>
</protein>
<evidence type="ECO:0000259" key="1">
    <source>
        <dbReference type="Pfam" id="PF02627"/>
    </source>
</evidence>
<comment type="caution">
    <text evidence="2">The sequence shown here is derived from an EMBL/GenBank/DDBJ whole genome shotgun (WGS) entry which is preliminary data.</text>
</comment>
<dbReference type="SUPFAM" id="SSF69118">
    <property type="entry name" value="AhpD-like"/>
    <property type="match status" value="1"/>
</dbReference>
<organism evidence="2 3">
    <name type="scientific">Tamaricihabitans halophyticus</name>
    <dbReference type="NCBI Taxonomy" id="1262583"/>
    <lineage>
        <taxon>Bacteria</taxon>
        <taxon>Bacillati</taxon>
        <taxon>Actinomycetota</taxon>
        <taxon>Actinomycetes</taxon>
        <taxon>Pseudonocardiales</taxon>
        <taxon>Pseudonocardiaceae</taxon>
        <taxon>Tamaricihabitans</taxon>
    </lineage>
</organism>
<accession>A0A4R2QVB3</accession>
<dbReference type="EMBL" id="SLXQ01000005">
    <property type="protein sequence ID" value="TCP53009.1"/>
    <property type="molecule type" value="Genomic_DNA"/>
</dbReference>
<gene>
    <name evidence="2" type="ORF">EV191_10571</name>
</gene>
<dbReference type="GO" id="GO:0051920">
    <property type="term" value="F:peroxiredoxin activity"/>
    <property type="evidence" value="ECO:0007669"/>
    <property type="project" value="InterPro"/>
</dbReference>
<dbReference type="Gene3D" id="1.20.1290.10">
    <property type="entry name" value="AhpD-like"/>
    <property type="match status" value="1"/>
</dbReference>
<dbReference type="Proteomes" id="UP000294911">
    <property type="component" value="Unassembled WGS sequence"/>
</dbReference>
<evidence type="ECO:0000313" key="3">
    <source>
        <dbReference type="Proteomes" id="UP000294911"/>
    </source>
</evidence>
<feature type="domain" description="Carboxymuconolactone decarboxylase-like" evidence="1">
    <location>
        <begin position="2"/>
        <end position="46"/>
    </location>
</feature>
<keyword evidence="3" id="KW-1185">Reference proteome</keyword>
<proteinExistence type="predicted"/>
<sequence length="103" mass="11678">MNGCAYCTDMHAREAGVSERRIFLLPNWWETELYSEQERAALALADAMTRLPINQDVPEEVYQQATKVFTDDQYTAVAWAATVINAFNRLGVTSHKPLPKDES</sequence>